<evidence type="ECO:0000256" key="13">
    <source>
        <dbReference type="ARBA" id="ARBA00022840"/>
    </source>
</evidence>
<reference evidence="26 27" key="1">
    <citation type="submission" date="2020-08" db="EMBL/GenBank/DDBJ databases">
        <title>Genome sequence of Acidovorax monticola KACC 19171T.</title>
        <authorList>
            <person name="Hyun D.-W."/>
            <person name="Bae J.-W."/>
        </authorList>
    </citation>
    <scope>NUCLEOTIDE SEQUENCE [LARGE SCALE GENOMIC DNA]</scope>
    <source>
        <strain evidence="26 27">KACC 19171</strain>
    </source>
</reference>
<proteinExistence type="inferred from homology"/>
<comment type="catalytic activity">
    <reaction evidence="19">
        <text>(6S)-5,6,7,8-tetrahydrofolyl-(gamma-L-Glu)(n) + L-glutamate + ATP = (6S)-5,6,7,8-tetrahydrofolyl-(gamma-L-Glu)(n+1) + ADP + phosphate + H(+)</text>
        <dbReference type="Rhea" id="RHEA:10580"/>
        <dbReference type="Rhea" id="RHEA-COMP:14738"/>
        <dbReference type="Rhea" id="RHEA-COMP:14740"/>
        <dbReference type="ChEBI" id="CHEBI:15378"/>
        <dbReference type="ChEBI" id="CHEBI:29985"/>
        <dbReference type="ChEBI" id="CHEBI:30616"/>
        <dbReference type="ChEBI" id="CHEBI:43474"/>
        <dbReference type="ChEBI" id="CHEBI:141005"/>
        <dbReference type="ChEBI" id="CHEBI:456216"/>
        <dbReference type="EC" id="6.3.2.17"/>
    </reaction>
</comment>
<dbReference type="GO" id="GO:0004326">
    <property type="term" value="F:tetrahydrofolylpolyglutamate synthase activity"/>
    <property type="evidence" value="ECO:0007669"/>
    <property type="project" value="UniProtKB-EC"/>
</dbReference>
<dbReference type="Proteomes" id="UP000516057">
    <property type="component" value="Chromosome"/>
</dbReference>
<evidence type="ECO:0000259" key="25">
    <source>
        <dbReference type="Pfam" id="PF08245"/>
    </source>
</evidence>
<dbReference type="EC" id="6.3.2.12" evidence="7"/>
<evidence type="ECO:0000256" key="3">
    <source>
        <dbReference type="ARBA" id="ARBA00004799"/>
    </source>
</evidence>
<comment type="catalytic activity">
    <reaction evidence="22">
        <text>7,8-dihydropteroate + L-glutamate + ATP = 7,8-dihydrofolate + ADP + phosphate + H(+)</text>
        <dbReference type="Rhea" id="RHEA:23584"/>
        <dbReference type="ChEBI" id="CHEBI:15378"/>
        <dbReference type="ChEBI" id="CHEBI:17839"/>
        <dbReference type="ChEBI" id="CHEBI:29985"/>
        <dbReference type="ChEBI" id="CHEBI:30616"/>
        <dbReference type="ChEBI" id="CHEBI:43474"/>
        <dbReference type="ChEBI" id="CHEBI:57451"/>
        <dbReference type="ChEBI" id="CHEBI:456216"/>
        <dbReference type="EC" id="6.3.2.12"/>
    </reaction>
</comment>
<evidence type="ECO:0000256" key="10">
    <source>
        <dbReference type="ARBA" id="ARBA00022598"/>
    </source>
</evidence>
<dbReference type="InterPro" id="IPR004101">
    <property type="entry name" value="Mur_ligase_C"/>
</dbReference>
<evidence type="ECO:0000259" key="24">
    <source>
        <dbReference type="Pfam" id="PF02875"/>
    </source>
</evidence>
<keyword evidence="14" id="KW-0460">Magnesium</keyword>
<dbReference type="SUPFAM" id="SSF53623">
    <property type="entry name" value="MurD-like peptide ligases, catalytic domain"/>
    <property type="match status" value="1"/>
</dbReference>
<keyword evidence="13 23" id="KW-0067">ATP-binding</keyword>
<evidence type="ECO:0000256" key="20">
    <source>
        <dbReference type="ARBA" id="ARBA00047808"/>
    </source>
</evidence>
<dbReference type="SUPFAM" id="SSF53244">
    <property type="entry name" value="MurD-like peptide ligases, peptide-binding domain"/>
    <property type="match status" value="1"/>
</dbReference>
<dbReference type="PROSITE" id="PS01012">
    <property type="entry name" value="FOLYLPOLYGLU_SYNT_2"/>
    <property type="match status" value="1"/>
</dbReference>
<keyword evidence="15" id="KW-0289">Folate biosynthesis</keyword>
<dbReference type="NCBIfam" id="TIGR01499">
    <property type="entry name" value="folC"/>
    <property type="match status" value="1"/>
</dbReference>
<feature type="domain" description="Mur ligase C-terminal" evidence="24">
    <location>
        <begin position="292"/>
        <end position="420"/>
    </location>
</feature>
<dbReference type="Pfam" id="PF02875">
    <property type="entry name" value="Mur_ligase_C"/>
    <property type="match status" value="1"/>
</dbReference>
<evidence type="ECO:0000256" key="6">
    <source>
        <dbReference type="ARBA" id="ARBA00011245"/>
    </source>
</evidence>
<evidence type="ECO:0000256" key="7">
    <source>
        <dbReference type="ARBA" id="ARBA00013023"/>
    </source>
</evidence>
<evidence type="ECO:0000256" key="11">
    <source>
        <dbReference type="ARBA" id="ARBA00022723"/>
    </source>
</evidence>
<evidence type="ECO:0000256" key="17">
    <source>
        <dbReference type="ARBA" id="ARBA00030592"/>
    </source>
</evidence>
<dbReference type="InterPro" id="IPR013221">
    <property type="entry name" value="Mur_ligase_cen"/>
</dbReference>
<dbReference type="InterPro" id="IPR036565">
    <property type="entry name" value="Mur-like_cat_sf"/>
</dbReference>
<dbReference type="InterPro" id="IPR036615">
    <property type="entry name" value="Mur_ligase_C_dom_sf"/>
</dbReference>
<keyword evidence="10 23" id="KW-0436">Ligase</keyword>
<evidence type="ECO:0000256" key="15">
    <source>
        <dbReference type="ARBA" id="ARBA00022909"/>
    </source>
</evidence>
<evidence type="ECO:0000256" key="19">
    <source>
        <dbReference type="ARBA" id="ARBA00047493"/>
    </source>
</evidence>
<dbReference type="GO" id="GO:0005524">
    <property type="term" value="F:ATP binding"/>
    <property type="evidence" value="ECO:0007669"/>
    <property type="project" value="UniProtKB-KW"/>
</dbReference>
<evidence type="ECO:0000256" key="23">
    <source>
        <dbReference type="PIRNR" id="PIRNR001563"/>
    </source>
</evidence>
<evidence type="ECO:0000256" key="2">
    <source>
        <dbReference type="ARBA" id="ARBA00002714"/>
    </source>
</evidence>
<dbReference type="EMBL" id="CP060790">
    <property type="protein sequence ID" value="QNP59880.1"/>
    <property type="molecule type" value="Genomic_DNA"/>
</dbReference>
<dbReference type="GO" id="GO:0046654">
    <property type="term" value="P:tetrahydrofolate biosynthetic process"/>
    <property type="evidence" value="ECO:0007669"/>
    <property type="project" value="UniProtKB-UniPathway"/>
</dbReference>
<dbReference type="GO" id="GO:0008841">
    <property type="term" value="F:dihydrofolate synthase activity"/>
    <property type="evidence" value="ECO:0007669"/>
    <property type="project" value="UniProtKB-EC"/>
</dbReference>
<name>A0A7H0HH64_9BURK</name>
<evidence type="ECO:0000313" key="26">
    <source>
        <dbReference type="EMBL" id="QNP59880.1"/>
    </source>
</evidence>
<sequence length="441" mass="47620">MHTQFDTLDGWLAHCERLHPKNIDMGLDRVRAVARRMGLRFDCPVITVAGTNGKGSTCAMLEAVALQAGYRTGVYTSPHLVHFEERCRIHGEIVNASDLIAHFEAVERARVQNGDEVSLTYFEFTTLAILRLMSLARLDVAILEVGLGGRLDATNVIDADCAVITSIDIDHTEFLGPDRESIGREKAGIMRTGKPVIVGDPMAPQSVIDHALEIGADLWRFGHDFNFSGDKQQWGWAGRGRRYAGLAYPALRGANQLVNASGALAALEALRPRLPITAQAVRTGMAMVELPGRFQIVPGQPTLVLDVAHNPHSVAALTANLDAMGFFPTTHAVFGAMADKDLAPMLAKIGPLIDRWYFTDLPTPRAESGAGLQQKWNALQIVAGGRREVATSVHADPEQALQAAVSAADPADRIVVFGSFYTVGGVLKHGTPRLHAKHLGA</sequence>
<evidence type="ECO:0000256" key="1">
    <source>
        <dbReference type="ARBA" id="ARBA00001946"/>
    </source>
</evidence>
<comment type="subunit">
    <text evidence="6">Monomer.</text>
</comment>
<accession>A0A7H0HH64</accession>
<comment type="cofactor">
    <cofactor evidence="1">
        <name>Mg(2+)</name>
        <dbReference type="ChEBI" id="CHEBI:18420"/>
    </cofactor>
</comment>
<comment type="catalytic activity">
    <reaction evidence="20">
        <text>10-formyltetrahydrofolyl-(gamma-L-Glu)(n) + L-glutamate + ATP = 10-formyltetrahydrofolyl-(gamma-L-Glu)(n+1) + ADP + phosphate + H(+)</text>
        <dbReference type="Rhea" id="RHEA:51904"/>
        <dbReference type="Rhea" id="RHEA-COMP:13088"/>
        <dbReference type="Rhea" id="RHEA-COMP:14300"/>
        <dbReference type="ChEBI" id="CHEBI:15378"/>
        <dbReference type="ChEBI" id="CHEBI:29985"/>
        <dbReference type="ChEBI" id="CHEBI:30616"/>
        <dbReference type="ChEBI" id="CHEBI:43474"/>
        <dbReference type="ChEBI" id="CHEBI:134413"/>
        <dbReference type="ChEBI" id="CHEBI:456216"/>
        <dbReference type="EC" id="6.3.2.17"/>
    </reaction>
</comment>
<dbReference type="Pfam" id="PF08245">
    <property type="entry name" value="Mur_ligase_M"/>
    <property type="match status" value="1"/>
</dbReference>
<evidence type="ECO:0000313" key="27">
    <source>
        <dbReference type="Proteomes" id="UP000516057"/>
    </source>
</evidence>
<evidence type="ECO:0000256" key="16">
    <source>
        <dbReference type="ARBA" id="ARBA00030048"/>
    </source>
</evidence>
<evidence type="ECO:0000256" key="9">
    <source>
        <dbReference type="ARBA" id="ARBA00019357"/>
    </source>
</evidence>
<gene>
    <name evidence="26" type="primary">folC</name>
    <name evidence="26" type="ORF">H9L24_02560</name>
</gene>
<dbReference type="FunFam" id="3.40.1190.10:FF:000004">
    <property type="entry name" value="Dihydrofolate synthase/folylpolyglutamate synthase"/>
    <property type="match status" value="1"/>
</dbReference>
<dbReference type="UniPathway" id="UPA00077">
    <property type="reaction ID" value="UER00157"/>
</dbReference>
<evidence type="ECO:0000256" key="21">
    <source>
        <dbReference type="ARBA" id="ARBA00049035"/>
    </source>
</evidence>
<keyword evidence="12 23" id="KW-0547">Nucleotide-binding</keyword>
<protein>
    <recommendedName>
        <fullName evidence="9">Dihydrofolate synthase/folylpolyglutamate synthase</fullName>
        <ecNumber evidence="7">6.3.2.12</ecNumber>
        <ecNumber evidence="8">6.3.2.17</ecNumber>
    </recommendedName>
    <alternativeName>
        <fullName evidence="18">Folylpoly-gamma-glutamate synthetase-dihydrofolate synthetase</fullName>
    </alternativeName>
    <alternativeName>
        <fullName evidence="16">Folylpolyglutamate synthetase</fullName>
    </alternativeName>
    <alternativeName>
        <fullName evidence="17">Tetrahydrofolylpolyglutamate synthase</fullName>
    </alternativeName>
</protein>
<comment type="function">
    <text evidence="2">Functions in two distinct reactions of the de novo folate biosynthetic pathway. Catalyzes the addition of a glutamate residue to dihydropteroate (7,8-dihydropteroate or H2Pte) to form dihydrofolate (7,8-dihydrofolate monoglutamate or H2Pte-Glu). Also catalyzes successive additions of L-glutamate to tetrahydrofolate or 10-formyltetrahydrofolate or 5,10-methylenetetrahydrofolate, leading to folylpolyglutamate derivatives.</text>
</comment>
<organism evidence="26 27">
    <name type="scientific">Paenacidovorax monticola</name>
    <dbReference type="NCBI Taxonomy" id="1926868"/>
    <lineage>
        <taxon>Bacteria</taxon>
        <taxon>Pseudomonadati</taxon>
        <taxon>Pseudomonadota</taxon>
        <taxon>Betaproteobacteria</taxon>
        <taxon>Burkholderiales</taxon>
        <taxon>Comamonadaceae</taxon>
        <taxon>Paenacidovorax</taxon>
    </lineage>
</organism>
<dbReference type="EC" id="6.3.2.17" evidence="8"/>
<dbReference type="PIRSF" id="PIRSF001563">
    <property type="entry name" value="Folylpolyglu_synth"/>
    <property type="match status" value="1"/>
</dbReference>
<dbReference type="PANTHER" id="PTHR11136:SF0">
    <property type="entry name" value="DIHYDROFOLATE SYNTHETASE-RELATED"/>
    <property type="match status" value="1"/>
</dbReference>
<evidence type="ECO:0000256" key="4">
    <source>
        <dbReference type="ARBA" id="ARBA00005150"/>
    </source>
</evidence>
<dbReference type="AlphaFoldDB" id="A0A7H0HH64"/>
<dbReference type="RefSeq" id="WP_187736861.1">
    <property type="nucleotide sequence ID" value="NZ_CP060790.1"/>
</dbReference>
<evidence type="ECO:0000256" key="8">
    <source>
        <dbReference type="ARBA" id="ARBA00013025"/>
    </source>
</evidence>
<dbReference type="Gene3D" id="3.90.190.20">
    <property type="entry name" value="Mur ligase, C-terminal domain"/>
    <property type="match status" value="1"/>
</dbReference>
<evidence type="ECO:0000256" key="5">
    <source>
        <dbReference type="ARBA" id="ARBA00008276"/>
    </source>
</evidence>
<dbReference type="Gene3D" id="3.40.1190.10">
    <property type="entry name" value="Mur-like, catalytic domain"/>
    <property type="match status" value="1"/>
</dbReference>
<keyword evidence="27" id="KW-1185">Reference proteome</keyword>
<dbReference type="InterPro" id="IPR018109">
    <property type="entry name" value="Folylpolyglutamate_synth_CS"/>
</dbReference>
<comment type="pathway">
    <text evidence="3">Cofactor biosynthesis; tetrahydrofolate biosynthesis; 7,8-dihydrofolate from 2-amino-4-hydroxy-6-hydroxymethyl-7,8-dihydropteridine diphosphate and 4-aminobenzoate: step 2/2.</text>
</comment>
<evidence type="ECO:0000256" key="14">
    <source>
        <dbReference type="ARBA" id="ARBA00022842"/>
    </source>
</evidence>
<dbReference type="GO" id="GO:0046872">
    <property type="term" value="F:metal ion binding"/>
    <property type="evidence" value="ECO:0007669"/>
    <property type="project" value="UniProtKB-KW"/>
</dbReference>
<dbReference type="GO" id="GO:0046656">
    <property type="term" value="P:folic acid biosynthetic process"/>
    <property type="evidence" value="ECO:0007669"/>
    <property type="project" value="UniProtKB-KW"/>
</dbReference>
<comment type="catalytic activity">
    <reaction evidence="21">
        <text>(6R)-5,10-methylenetetrahydrofolyl-(gamma-L-Glu)(n) + L-glutamate + ATP = (6R)-5,10-methylenetetrahydrofolyl-(gamma-L-Glu)(n+1) + ADP + phosphate + H(+)</text>
        <dbReference type="Rhea" id="RHEA:51912"/>
        <dbReference type="Rhea" id="RHEA-COMP:13257"/>
        <dbReference type="Rhea" id="RHEA-COMP:13258"/>
        <dbReference type="ChEBI" id="CHEBI:15378"/>
        <dbReference type="ChEBI" id="CHEBI:29985"/>
        <dbReference type="ChEBI" id="CHEBI:30616"/>
        <dbReference type="ChEBI" id="CHEBI:43474"/>
        <dbReference type="ChEBI" id="CHEBI:136572"/>
        <dbReference type="ChEBI" id="CHEBI:456216"/>
        <dbReference type="EC" id="6.3.2.17"/>
    </reaction>
</comment>
<evidence type="ECO:0000256" key="22">
    <source>
        <dbReference type="ARBA" id="ARBA00049161"/>
    </source>
</evidence>
<evidence type="ECO:0000256" key="12">
    <source>
        <dbReference type="ARBA" id="ARBA00022741"/>
    </source>
</evidence>
<dbReference type="NCBIfam" id="NF008101">
    <property type="entry name" value="PRK10846.1"/>
    <property type="match status" value="1"/>
</dbReference>
<dbReference type="KEGG" id="amon:H9L24_02560"/>
<dbReference type="InterPro" id="IPR001645">
    <property type="entry name" value="Folylpolyglutamate_synth"/>
</dbReference>
<evidence type="ECO:0000256" key="18">
    <source>
        <dbReference type="ARBA" id="ARBA00032510"/>
    </source>
</evidence>
<feature type="domain" description="Mur ligase central" evidence="25">
    <location>
        <begin position="48"/>
        <end position="224"/>
    </location>
</feature>
<dbReference type="GO" id="GO:0005737">
    <property type="term" value="C:cytoplasm"/>
    <property type="evidence" value="ECO:0007669"/>
    <property type="project" value="TreeGrafter"/>
</dbReference>
<comment type="similarity">
    <text evidence="5 23">Belongs to the folylpolyglutamate synthase family.</text>
</comment>
<keyword evidence="11" id="KW-0479">Metal-binding</keyword>
<dbReference type="PANTHER" id="PTHR11136">
    <property type="entry name" value="FOLYLPOLYGLUTAMATE SYNTHASE-RELATED"/>
    <property type="match status" value="1"/>
</dbReference>
<comment type="pathway">
    <text evidence="4">Cofactor biosynthesis; tetrahydrofolylpolyglutamate biosynthesis.</text>
</comment>